<proteinExistence type="predicted"/>
<dbReference type="Proteomes" id="UP000053240">
    <property type="component" value="Unassembled WGS sequence"/>
</dbReference>
<dbReference type="AlphaFoldDB" id="A0A0N0PAR3"/>
<gene>
    <name evidence="1" type="ORF">RR48_03470</name>
</gene>
<evidence type="ECO:0000313" key="1">
    <source>
        <dbReference type="EMBL" id="KPJ07757.1"/>
    </source>
</evidence>
<dbReference type="EMBL" id="KQ461178">
    <property type="protein sequence ID" value="KPJ07757.1"/>
    <property type="molecule type" value="Genomic_DNA"/>
</dbReference>
<evidence type="ECO:0000313" key="2">
    <source>
        <dbReference type="Proteomes" id="UP000053240"/>
    </source>
</evidence>
<sequence length="65" mass="6969">MNADSLQATFLNDPVLTKLLSSVSSTDETASPFWTLKLDIIRALLQFGTSVLGMASSTFFSASSH</sequence>
<reference evidence="1 2" key="1">
    <citation type="journal article" date="2015" name="Nat. Commun.">
        <title>Outbred genome sequencing and CRISPR/Cas9 gene editing in butterflies.</title>
        <authorList>
            <person name="Li X."/>
            <person name="Fan D."/>
            <person name="Zhang W."/>
            <person name="Liu G."/>
            <person name="Zhang L."/>
            <person name="Zhao L."/>
            <person name="Fang X."/>
            <person name="Chen L."/>
            <person name="Dong Y."/>
            <person name="Chen Y."/>
            <person name="Ding Y."/>
            <person name="Zhao R."/>
            <person name="Feng M."/>
            <person name="Zhu Y."/>
            <person name="Feng Y."/>
            <person name="Jiang X."/>
            <person name="Zhu D."/>
            <person name="Xiang H."/>
            <person name="Feng X."/>
            <person name="Li S."/>
            <person name="Wang J."/>
            <person name="Zhang G."/>
            <person name="Kronforst M.R."/>
            <person name="Wang W."/>
        </authorList>
    </citation>
    <scope>NUCLEOTIDE SEQUENCE [LARGE SCALE GENOMIC DNA]</scope>
    <source>
        <strain evidence="1">Ya'a_city_454_Pm</strain>
        <tissue evidence="1">Whole body</tissue>
    </source>
</reference>
<dbReference type="InParanoid" id="A0A0N0PAR3"/>
<name>A0A0N0PAR3_PAPMA</name>
<accession>A0A0N0PAR3</accession>
<keyword evidence="2" id="KW-1185">Reference proteome</keyword>
<protein>
    <submittedName>
        <fullName evidence="1">Uncharacterized protein</fullName>
    </submittedName>
</protein>
<organism evidence="1 2">
    <name type="scientific">Papilio machaon</name>
    <name type="common">Old World swallowtail butterfly</name>
    <dbReference type="NCBI Taxonomy" id="76193"/>
    <lineage>
        <taxon>Eukaryota</taxon>
        <taxon>Metazoa</taxon>
        <taxon>Ecdysozoa</taxon>
        <taxon>Arthropoda</taxon>
        <taxon>Hexapoda</taxon>
        <taxon>Insecta</taxon>
        <taxon>Pterygota</taxon>
        <taxon>Neoptera</taxon>
        <taxon>Endopterygota</taxon>
        <taxon>Lepidoptera</taxon>
        <taxon>Glossata</taxon>
        <taxon>Ditrysia</taxon>
        <taxon>Papilionoidea</taxon>
        <taxon>Papilionidae</taxon>
        <taxon>Papilioninae</taxon>
        <taxon>Papilio</taxon>
    </lineage>
</organism>